<dbReference type="Proteomes" id="UP000188836">
    <property type="component" value="Unassembled WGS sequence"/>
</dbReference>
<evidence type="ECO:0000313" key="2">
    <source>
        <dbReference type="Proteomes" id="UP000188836"/>
    </source>
</evidence>
<reference evidence="1 2" key="1">
    <citation type="journal article" date="2016" name="Antonie Van Leeuwenhoek">
        <title>Nocardia donostiensis sp. nov., isolated from human respiratory specimens.</title>
        <authorList>
            <person name="Ercibengoa M."/>
            <person name="Bell M."/>
            <person name="Marimon J.M."/>
            <person name="Humrighouse B."/>
            <person name="Klenk H.P."/>
            <person name="Potter G."/>
            <person name="Perez-Trallero E."/>
        </authorList>
    </citation>
    <scope>NUCLEOTIDE SEQUENCE [LARGE SCALE GENOMIC DNA]</scope>
    <source>
        <strain evidence="1 2">X1655</strain>
    </source>
</reference>
<dbReference type="AlphaFoldDB" id="A0A1V2TD73"/>
<sequence>MAERTCRSCVSEIDHCHGTLMLHAGRIAECTDSGCVDADFARHTFTVECTDVAGGCRCDEQWRDDRELRSA</sequence>
<name>A0A1V2TD73_9NOCA</name>
<protein>
    <submittedName>
        <fullName evidence="1">Uncharacterized protein</fullName>
    </submittedName>
</protein>
<proteinExistence type="predicted"/>
<dbReference type="OrthoDB" id="3629104at2"/>
<keyword evidence="2" id="KW-1185">Reference proteome</keyword>
<accession>A0A1V2TD73</accession>
<gene>
    <name evidence="1" type="ORF">B0T46_18050</name>
</gene>
<dbReference type="STRING" id="1538463.B0T36_14995"/>
<organism evidence="1 2">
    <name type="scientific">Nocardia donostiensis</name>
    <dbReference type="NCBI Taxonomy" id="1538463"/>
    <lineage>
        <taxon>Bacteria</taxon>
        <taxon>Bacillati</taxon>
        <taxon>Actinomycetota</taxon>
        <taxon>Actinomycetes</taxon>
        <taxon>Mycobacteriales</taxon>
        <taxon>Nocardiaceae</taxon>
        <taxon>Nocardia</taxon>
    </lineage>
</organism>
<evidence type="ECO:0000313" key="1">
    <source>
        <dbReference type="EMBL" id="ONM47460.1"/>
    </source>
</evidence>
<dbReference type="EMBL" id="MUMY01000015">
    <property type="protein sequence ID" value="ONM47460.1"/>
    <property type="molecule type" value="Genomic_DNA"/>
</dbReference>
<comment type="caution">
    <text evidence="1">The sequence shown here is derived from an EMBL/GenBank/DDBJ whole genome shotgun (WGS) entry which is preliminary data.</text>
</comment>